<protein>
    <recommendedName>
        <fullName evidence="5 14">Delta-aminolevulinic acid dehydratase</fullName>
        <ecNumber evidence="4 14">4.2.1.24</ecNumber>
    </recommendedName>
</protein>
<evidence type="ECO:0000256" key="6">
    <source>
        <dbReference type="ARBA" id="ARBA00023133"/>
    </source>
</evidence>
<accession>A0A1Y1RML6</accession>
<dbReference type="RefSeq" id="WP_083093814.1">
    <property type="nucleotide sequence ID" value="NZ_LXWF01000045.1"/>
</dbReference>
<dbReference type="EC" id="4.2.1.24" evidence="4 14"/>
<keyword evidence="7 14" id="KW-0456">Lyase</keyword>
<evidence type="ECO:0000256" key="10">
    <source>
        <dbReference type="ARBA" id="ARBA00047651"/>
    </source>
</evidence>
<dbReference type="InterPro" id="IPR001731">
    <property type="entry name" value="ALAD"/>
</dbReference>
<evidence type="ECO:0000256" key="8">
    <source>
        <dbReference type="ARBA" id="ARBA00023244"/>
    </source>
</evidence>
<dbReference type="OrthoDB" id="9805001at2"/>
<dbReference type="PANTHER" id="PTHR11458:SF0">
    <property type="entry name" value="DELTA-AMINOLEVULINIC ACID DEHYDRATASE"/>
    <property type="match status" value="1"/>
</dbReference>
<evidence type="ECO:0000256" key="2">
    <source>
        <dbReference type="ARBA" id="ARBA00008055"/>
    </source>
</evidence>
<dbReference type="NCBIfam" id="NF006762">
    <property type="entry name" value="PRK09283.1"/>
    <property type="match status" value="1"/>
</dbReference>
<reference evidence="16 17" key="1">
    <citation type="submission" date="2016-05" db="EMBL/GenBank/DDBJ databases">
        <title>Draft genome sequence of a porcine commensal Rothia nasimurium.</title>
        <authorList>
            <person name="Gaiser R.A."/>
            <person name="Van Baarlen P."/>
            <person name="Wells J.M."/>
        </authorList>
    </citation>
    <scope>NUCLEOTIDE SEQUENCE [LARGE SCALE GENOMIC DNA]</scope>
    <source>
        <strain evidence="16 17">PT-32</strain>
    </source>
</reference>
<dbReference type="GO" id="GO:0005829">
    <property type="term" value="C:cytosol"/>
    <property type="evidence" value="ECO:0007669"/>
    <property type="project" value="TreeGrafter"/>
</dbReference>
<evidence type="ECO:0000256" key="14">
    <source>
        <dbReference type="RuleBase" id="RU000515"/>
    </source>
</evidence>
<evidence type="ECO:0000256" key="3">
    <source>
        <dbReference type="ARBA" id="ARBA00011823"/>
    </source>
</evidence>
<comment type="function">
    <text evidence="9">Catalyzes an early step in the biosynthesis of tetrapyrroles. Binds two molecules of 5-aminolevulinate per subunit, each at a distinct site, and catalyzes their condensation to form porphobilinogen.</text>
</comment>
<comment type="pathway">
    <text evidence="1">Porphyrin-containing compound metabolism; protoporphyrin-IX biosynthesis; coproporphyrinogen-III from 5-aminolevulinate: step 1/4.</text>
</comment>
<keyword evidence="8 14" id="KW-0627">Porphyrin biosynthesis</keyword>
<dbReference type="Gene3D" id="3.20.20.70">
    <property type="entry name" value="Aldolase class I"/>
    <property type="match status" value="1"/>
</dbReference>
<name>A0A1Y1RML6_9MICC</name>
<comment type="subunit">
    <text evidence="3 14">Homooctamer.</text>
</comment>
<gene>
    <name evidence="16" type="ORF">A7979_08180</name>
</gene>
<proteinExistence type="inferred from homology"/>
<dbReference type="GO" id="GO:0006782">
    <property type="term" value="P:protoporphyrinogen IX biosynthetic process"/>
    <property type="evidence" value="ECO:0007669"/>
    <property type="project" value="UniProtKB-UniPathway"/>
</dbReference>
<sequence length="344" mass="36775">MTDSSALFAPSALPVRPRRMRTTAPMRALTAETTLAPANLVQVLFVRDGIDKPVAIESMPGQYQHTLETVIGEVQKAVNAGVRCIDLFGVPRDEDKDATGSAAWAEGGILNRAIRAVRQHFGDSVVVMADTCLDEFTDHGHCGPLTQDALGKTVVDNDAAVESYCLMAVSQARAGAHTVSPSGMMDGQIGAMRTALDEAGFTDVSILAYSAKYASAFFGPFRDAVGSTFTGDRKTYQQNPANRRESLYEVQLDIEQGADMVMVKPATAYLDIVREVADFSPVPVAAYHVSGEYAMIEAAAAAGWIDRKAVALEALMGIRRAGASIILTYYATEAAGWLNQGTLN</sequence>
<evidence type="ECO:0000256" key="13">
    <source>
        <dbReference type="PIRSR" id="PIRSR001415-5"/>
    </source>
</evidence>
<dbReference type="PROSITE" id="PS00169">
    <property type="entry name" value="D_ALA_DEHYDRATASE"/>
    <property type="match status" value="1"/>
</dbReference>
<keyword evidence="13" id="KW-0479">Metal-binding</keyword>
<feature type="binding site" evidence="12">
    <location>
        <position position="233"/>
    </location>
    <ligand>
        <name>5-aminolevulinate</name>
        <dbReference type="ChEBI" id="CHEBI:356416"/>
        <label>1</label>
    </ligand>
</feature>
<organism evidence="16 17">
    <name type="scientific">Rothia nasimurium</name>
    <dbReference type="NCBI Taxonomy" id="85336"/>
    <lineage>
        <taxon>Bacteria</taxon>
        <taxon>Bacillati</taxon>
        <taxon>Actinomycetota</taxon>
        <taxon>Actinomycetes</taxon>
        <taxon>Micrococcales</taxon>
        <taxon>Micrococcaceae</taxon>
        <taxon>Rothia</taxon>
    </lineage>
</organism>
<dbReference type="FunFam" id="3.20.20.70:FF:000019">
    <property type="entry name" value="Delta-aminolevulinic acid dehydratase"/>
    <property type="match status" value="1"/>
</dbReference>
<feature type="binding site" evidence="12">
    <location>
        <position position="222"/>
    </location>
    <ligand>
        <name>5-aminolevulinate</name>
        <dbReference type="ChEBI" id="CHEBI:356416"/>
        <label>1</label>
    </ligand>
</feature>
<evidence type="ECO:0000256" key="5">
    <source>
        <dbReference type="ARBA" id="ARBA00020771"/>
    </source>
</evidence>
<dbReference type="Pfam" id="PF00490">
    <property type="entry name" value="ALAD"/>
    <property type="match status" value="1"/>
</dbReference>
<feature type="binding site" evidence="13">
    <location>
        <position position="249"/>
    </location>
    <ligand>
        <name>Mg(2+)</name>
        <dbReference type="ChEBI" id="CHEBI:18420"/>
    </ligand>
</feature>
<evidence type="ECO:0000256" key="7">
    <source>
        <dbReference type="ARBA" id="ARBA00023239"/>
    </source>
</evidence>
<comment type="caution">
    <text evidence="16">The sequence shown here is derived from an EMBL/GenBank/DDBJ whole genome shotgun (WGS) entry which is preliminary data.</text>
</comment>
<keyword evidence="13" id="KW-0460">Magnesium</keyword>
<feature type="binding site" evidence="12">
    <location>
        <position position="290"/>
    </location>
    <ligand>
        <name>5-aminolevulinate</name>
        <dbReference type="ChEBI" id="CHEBI:356416"/>
        <label>2</label>
    </ligand>
</feature>
<evidence type="ECO:0000256" key="15">
    <source>
        <dbReference type="RuleBase" id="RU004161"/>
    </source>
</evidence>
<dbReference type="EMBL" id="LXWF01000045">
    <property type="protein sequence ID" value="ORC15169.1"/>
    <property type="molecule type" value="Genomic_DNA"/>
</dbReference>
<evidence type="ECO:0000256" key="4">
    <source>
        <dbReference type="ARBA" id="ARBA00012053"/>
    </source>
</evidence>
<dbReference type="AlphaFoldDB" id="A0A1Y1RML6"/>
<keyword evidence="6" id="KW-0350">Heme biosynthesis</keyword>
<dbReference type="GO" id="GO:0004655">
    <property type="term" value="F:porphobilinogen synthase activity"/>
    <property type="evidence" value="ECO:0007669"/>
    <property type="project" value="UniProtKB-EC"/>
</dbReference>
<evidence type="ECO:0000256" key="12">
    <source>
        <dbReference type="PIRSR" id="PIRSR001415-2"/>
    </source>
</evidence>
<dbReference type="PIRSF" id="PIRSF001415">
    <property type="entry name" value="Porphbilin_synth"/>
    <property type="match status" value="1"/>
</dbReference>
<evidence type="ECO:0000313" key="16">
    <source>
        <dbReference type="EMBL" id="ORC15169.1"/>
    </source>
</evidence>
<keyword evidence="17" id="KW-1185">Reference proteome</keyword>
<dbReference type="SUPFAM" id="SSF51569">
    <property type="entry name" value="Aldolase"/>
    <property type="match status" value="1"/>
</dbReference>
<evidence type="ECO:0000256" key="1">
    <source>
        <dbReference type="ARBA" id="ARBA00004694"/>
    </source>
</evidence>
<comment type="similarity">
    <text evidence="2 15">Belongs to the ALAD family.</text>
</comment>
<feature type="active site" description="Schiff-base intermediate with substrate" evidence="11">
    <location>
        <position position="212"/>
    </location>
</feature>
<evidence type="ECO:0000256" key="11">
    <source>
        <dbReference type="PIRSR" id="PIRSR001415-1"/>
    </source>
</evidence>
<dbReference type="PRINTS" id="PR00144">
    <property type="entry name" value="DALDHYDRTASE"/>
</dbReference>
<dbReference type="UniPathway" id="UPA00251">
    <property type="reaction ID" value="UER00318"/>
</dbReference>
<evidence type="ECO:0000256" key="9">
    <source>
        <dbReference type="ARBA" id="ARBA00025628"/>
    </source>
</evidence>
<evidence type="ECO:0000313" key="17">
    <source>
        <dbReference type="Proteomes" id="UP000192359"/>
    </source>
</evidence>
<dbReference type="CDD" id="cd00384">
    <property type="entry name" value="ALAD_PBGS"/>
    <property type="match status" value="1"/>
</dbReference>
<dbReference type="PANTHER" id="PTHR11458">
    <property type="entry name" value="DELTA-AMINOLEVULINIC ACID DEHYDRATASE"/>
    <property type="match status" value="1"/>
</dbReference>
<feature type="active site" description="Schiff-base intermediate with substrate" evidence="11">
    <location>
        <position position="264"/>
    </location>
</feature>
<dbReference type="GO" id="GO:0008270">
    <property type="term" value="F:zinc ion binding"/>
    <property type="evidence" value="ECO:0007669"/>
    <property type="project" value="TreeGrafter"/>
</dbReference>
<dbReference type="InterPro" id="IPR030656">
    <property type="entry name" value="ALAD_AS"/>
</dbReference>
<dbReference type="InterPro" id="IPR013785">
    <property type="entry name" value="Aldolase_TIM"/>
</dbReference>
<dbReference type="Proteomes" id="UP000192359">
    <property type="component" value="Unassembled WGS sequence"/>
</dbReference>
<feature type="binding site" evidence="12">
    <location>
        <position position="329"/>
    </location>
    <ligand>
        <name>5-aminolevulinate</name>
        <dbReference type="ChEBI" id="CHEBI:356416"/>
        <label>2</label>
    </ligand>
</feature>
<comment type="catalytic activity">
    <reaction evidence="10 14">
        <text>2 5-aminolevulinate = porphobilinogen + 2 H2O + H(+)</text>
        <dbReference type="Rhea" id="RHEA:24064"/>
        <dbReference type="ChEBI" id="CHEBI:15377"/>
        <dbReference type="ChEBI" id="CHEBI:15378"/>
        <dbReference type="ChEBI" id="CHEBI:58126"/>
        <dbReference type="ChEBI" id="CHEBI:356416"/>
        <dbReference type="EC" id="4.2.1.24"/>
    </reaction>
</comment>
<dbReference type="SMART" id="SM01004">
    <property type="entry name" value="ALAD"/>
    <property type="match status" value="1"/>
</dbReference>